<evidence type="ECO:0008006" key="3">
    <source>
        <dbReference type="Google" id="ProtNLM"/>
    </source>
</evidence>
<dbReference type="Proteomes" id="UP001444625">
    <property type="component" value="Unassembled WGS sequence"/>
</dbReference>
<evidence type="ECO:0000313" key="1">
    <source>
        <dbReference type="EMBL" id="MEN2766848.1"/>
    </source>
</evidence>
<dbReference type="EMBL" id="JBDIML010000002">
    <property type="protein sequence ID" value="MEN2766848.1"/>
    <property type="molecule type" value="Genomic_DNA"/>
</dbReference>
<evidence type="ECO:0000313" key="2">
    <source>
        <dbReference type="Proteomes" id="UP001444625"/>
    </source>
</evidence>
<keyword evidence="2" id="KW-1185">Reference proteome</keyword>
<reference evidence="1 2" key="1">
    <citation type="submission" date="2024-05" db="EMBL/GenBank/DDBJ databases">
        <authorList>
            <person name="Haq I."/>
            <person name="Ullah Z."/>
            <person name="Ahmad R."/>
            <person name="Li M."/>
            <person name="Tong Y."/>
        </authorList>
    </citation>
    <scope>NUCLEOTIDE SEQUENCE [LARGE SCALE GENOMIC DNA]</scope>
    <source>
        <strain evidence="1 2">16A2E</strain>
    </source>
</reference>
<comment type="caution">
    <text evidence="1">The sequence shown here is derived from an EMBL/GenBank/DDBJ whole genome shotgun (WGS) entry which is preliminary data.</text>
</comment>
<protein>
    <recommendedName>
        <fullName evidence="3">Apea-like HEPN domain-containing protein</fullName>
    </recommendedName>
</protein>
<organism evidence="1 2">
    <name type="scientific">Ornithinibacillus xuwenensis</name>
    <dbReference type="NCBI Taxonomy" id="3144668"/>
    <lineage>
        <taxon>Bacteria</taxon>
        <taxon>Bacillati</taxon>
        <taxon>Bacillota</taxon>
        <taxon>Bacilli</taxon>
        <taxon>Bacillales</taxon>
        <taxon>Bacillaceae</taxon>
        <taxon>Ornithinibacillus</taxon>
    </lineage>
</organism>
<name>A0ABU9XH62_9BACI</name>
<dbReference type="RefSeq" id="WP_345824317.1">
    <property type="nucleotide sequence ID" value="NZ_JBDIML010000002.1"/>
</dbReference>
<accession>A0ABU9XH62</accession>
<gene>
    <name evidence="1" type="ORF">ABC228_06600</name>
</gene>
<sequence length="642" mass="76876">MERIKFYSEYDMESGININKIIDFINNYQNKDIPELDNINGVLEYFNMIKFFEVEKFNRIIETNTKERINEVKNTLNKKIGKFIGAHKSNGFLHFYAEVDINYKKDFWELVDKYSIYMNIDSAEFKHFLNNSDFHYSAILQFKKTVNYFDEILREHILQDNKGAEQLLRKYIYNENEKEVFLPHSLTEEDKEKILINYIESELPETNYLEMIVNFPSNSQLKIRDRIKLLAKRRYSEEIEKILSGSNSIKYKTGVSVKYPADQKESVIYKENGRVFECSVSRKWIVNNLDYNTLWNNFIHIFDFFDDQMRLNLVSKPNEIGVFERIITSNFDHLYKDTSAFKRKDMMSTLQTNSYMHLLSSYQIRFEDMIEWFFNKYLLEEFGINNYIVKMPTNASSDFEKCRAILPEIESILKQFNLYLEDGEIDQELLQISSSHLFFKDCKSSVQKKYVYPVEGKIDQASFLLFSDQSGIFYLPNLGEKYKNFYHLLRSEKIKLNDFKEFQIKRIEWLIENEFLYIDKNGFIKILNHTRIILFCDLYYNEVISYWNCHPVLRKEIDILIDEKILEIDNSLFTKGEQDYLDYHLNKTKFSNSLDLRNSYLHGTQTTDDELHKMNYLLFLKLIVIIIVKINDDLCIKAIRES</sequence>
<proteinExistence type="predicted"/>